<proteinExistence type="predicted"/>
<organism evidence="1 2">
    <name type="scientific">Characodon lateralis</name>
    <dbReference type="NCBI Taxonomy" id="208331"/>
    <lineage>
        <taxon>Eukaryota</taxon>
        <taxon>Metazoa</taxon>
        <taxon>Chordata</taxon>
        <taxon>Craniata</taxon>
        <taxon>Vertebrata</taxon>
        <taxon>Euteleostomi</taxon>
        <taxon>Actinopterygii</taxon>
        <taxon>Neopterygii</taxon>
        <taxon>Teleostei</taxon>
        <taxon>Neoteleostei</taxon>
        <taxon>Acanthomorphata</taxon>
        <taxon>Ovalentaria</taxon>
        <taxon>Atherinomorphae</taxon>
        <taxon>Cyprinodontiformes</taxon>
        <taxon>Goodeidae</taxon>
        <taxon>Characodon</taxon>
    </lineage>
</organism>
<protein>
    <submittedName>
        <fullName evidence="1">Uncharacterized protein</fullName>
    </submittedName>
</protein>
<sequence>MCWRPSETFSQHSAHHTAVGFCRLKGKKIQNGINRSTRCVSSAQNLPPVGHIAAGKLFIPLLYWCRHTAAAQGTSVG</sequence>
<evidence type="ECO:0000313" key="1">
    <source>
        <dbReference type="EMBL" id="MED6275527.1"/>
    </source>
</evidence>
<accession>A0ABU7DKR0</accession>
<reference evidence="1 2" key="1">
    <citation type="submission" date="2021-06" db="EMBL/GenBank/DDBJ databases">
        <authorList>
            <person name="Palmer J.M."/>
        </authorList>
    </citation>
    <scope>NUCLEOTIDE SEQUENCE [LARGE SCALE GENOMIC DNA]</scope>
    <source>
        <strain evidence="1 2">CL_MEX2019</strain>
        <tissue evidence="1">Muscle</tissue>
    </source>
</reference>
<keyword evidence="2" id="KW-1185">Reference proteome</keyword>
<evidence type="ECO:0000313" key="2">
    <source>
        <dbReference type="Proteomes" id="UP001352852"/>
    </source>
</evidence>
<dbReference type="Proteomes" id="UP001352852">
    <property type="component" value="Unassembled WGS sequence"/>
</dbReference>
<gene>
    <name evidence="1" type="ORF">CHARACLAT_027369</name>
</gene>
<name>A0ABU7DKR0_9TELE</name>
<comment type="caution">
    <text evidence="1">The sequence shown here is derived from an EMBL/GenBank/DDBJ whole genome shotgun (WGS) entry which is preliminary data.</text>
</comment>
<dbReference type="EMBL" id="JAHUTJ010028035">
    <property type="protein sequence ID" value="MED6275527.1"/>
    <property type="molecule type" value="Genomic_DNA"/>
</dbReference>